<keyword evidence="2" id="KW-1185">Reference proteome</keyword>
<gene>
    <name evidence="1" type="ORF">QYM36_006518</name>
</gene>
<dbReference type="Proteomes" id="UP001187531">
    <property type="component" value="Unassembled WGS sequence"/>
</dbReference>
<organism evidence="1 2">
    <name type="scientific">Artemia franciscana</name>
    <name type="common">Brine shrimp</name>
    <name type="synonym">Artemia sanfranciscana</name>
    <dbReference type="NCBI Taxonomy" id="6661"/>
    <lineage>
        <taxon>Eukaryota</taxon>
        <taxon>Metazoa</taxon>
        <taxon>Ecdysozoa</taxon>
        <taxon>Arthropoda</taxon>
        <taxon>Crustacea</taxon>
        <taxon>Branchiopoda</taxon>
        <taxon>Anostraca</taxon>
        <taxon>Artemiidae</taxon>
        <taxon>Artemia</taxon>
    </lineage>
</organism>
<comment type="caution">
    <text evidence="1">The sequence shown here is derived from an EMBL/GenBank/DDBJ whole genome shotgun (WGS) entry which is preliminary data.</text>
</comment>
<dbReference type="EMBL" id="JAVRJZ010000010">
    <property type="protein sequence ID" value="KAK2717750.1"/>
    <property type="molecule type" value="Genomic_DNA"/>
</dbReference>
<proteinExistence type="predicted"/>
<name>A0AA88LDN3_ARTSF</name>
<protein>
    <submittedName>
        <fullName evidence="1">Uncharacterized protein</fullName>
    </submittedName>
</protein>
<evidence type="ECO:0000313" key="1">
    <source>
        <dbReference type="EMBL" id="KAK2717750.1"/>
    </source>
</evidence>
<sequence length="78" mass="8988">MREIVANYRRHVDDVENIPEAPEIPPKNGVPVGRTAVPKNHQSDWYNKLTDLDTVTSLWPGDLLEFKRQKNCMVTLTE</sequence>
<evidence type="ECO:0000313" key="2">
    <source>
        <dbReference type="Proteomes" id="UP001187531"/>
    </source>
</evidence>
<accession>A0AA88LDN3</accession>
<reference evidence="1" key="1">
    <citation type="submission" date="2023-07" db="EMBL/GenBank/DDBJ databases">
        <title>Chromosome-level genome assembly of Artemia franciscana.</title>
        <authorList>
            <person name="Jo E."/>
        </authorList>
    </citation>
    <scope>NUCLEOTIDE SEQUENCE</scope>
    <source>
        <tissue evidence="1">Whole body</tissue>
    </source>
</reference>
<dbReference type="AlphaFoldDB" id="A0AA88LDN3"/>